<accession>R0L1M3</accession>
<gene>
    <name evidence="2" type="ORF">Anapl_07961</name>
</gene>
<sequence length="827" mass="92689">MPLRVSRRQSSPRGTLTHGYVALLCLQKQKSQVLCEPSRGVCKACSSPSTPSSCRLLSSPVPVILPQGEVADIRMLAKCRSLGRRKCRDRFRGVERTSAFALQAAGEEWFNQIFSFCNRFLNKSAKGDIRTLSMTKTHTEVSQCPDPDLHRCGGRTRTIPADPVVICQYLRVAQKCVSEGSRQLSALHVSICNGRKGVLLAGVVFFILFAYTAIRDSSDHCSCLTESPRLLWEQWSPREQWVMHLWVSKRGHILSCLFVILGSWMAEPPKLPGSWTKHFVTSFISCLAAVACTGFIKSWYYASLRGSESNGSSCMTGADPEAERAGCVEPAEEETHTKNIYNWKFNGCALTDLVLTKNNVLAKGLPNQAPTHGYEDFSHGPQGTIFYPWFLGCKITVRTYYVLQPEFLIQNLPFNRHPDNAEKLPGDFSLSPSFFCPQIHAVPNRLRVGAKGAHFNTADQDKEVKQCPITFAWEQRVHISIPQTKTRRGTVRPLSDPPKGVLDWELAINFKSLITVLCQAAFHPGGRAPGREGPEVAVGQAGVLILWGSQGSDQMPLSQWYQNCSVDVTFWFHCLETSQPPAGVSPADNVPIASPQLHSWGTHPQWKPMLHLRNNLKKATSWKNKTSQYCTQKEPAIVHRVQRRISSTATVRKVPGCWLRWWFAQPLKPRRRAALNEPRTGNASTWSTRLPPPCSLPGDSGWLPIRVSPICACVLVIQETEAEYSDEKVLINELCAPNFETGMRMESSLFFNAGTKLQDVDLKACQEALDNSCPHQENNQLKLEKEEEGGDINQVNDEKNERRENFKVEVRENVDFITEVKVVQETE</sequence>
<name>R0L1M3_ANAPL</name>
<feature type="transmembrane region" description="Helical" evidence="1">
    <location>
        <begin position="197"/>
        <end position="214"/>
    </location>
</feature>
<evidence type="ECO:0000313" key="2">
    <source>
        <dbReference type="EMBL" id="EOA99478.1"/>
    </source>
</evidence>
<dbReference type="AlphaFoldDB" id="R0L1M3"/>
<reference evidence="3" key="1">
    <citation type="journal article" date="2013" name="Nat. Genet.">
        <title>The duck genome and transcriptome provide insight into an avian influenza virus reservoir species.</title>
        <authorList>
            <person name="Huang Y."/>
            <person name="Li Y."/>
            <person name="Burt D.W."/>
            <person name="Chen H."/>
            <person name="Zhang Y."/>
            <person name="Qian W."/>
            <person name="Kim H."/>
            <person name="Gan S."/>
            <person name="Zhao Y."/>
            <person name="Li J."/>
            <person name="Yi K."/>
            <person name="Feng H."/>
            <person name="Zhu P."/>
            <person name="Li B."/>
            <person name="Liu Q."/>
            <person name="Fairley S."/>
            <person name="Magor K.E."/>
            <person name="Du Z."/>
            <person name="Hu X."/>
            <person name="Goodman L."/>
            <person name="Tafer H."/>
            <person name="Vignal A."/>
            <person name="Lee T."/>
            <person name="Kim K.W."/>
            <person name="Sheng Z."/>
            <person name="An Y."/>
            <person name="Searle S."/>
            <person name="Herrero J."/>
            <person name="Groenen M.A."/>
            <person name="Crooijmans R.P."/>
            <person name="Faraut T."/>
            <person name="Cai Q."/>
            <person name="Webster R.G."/>
            <person name="Aldridge J.R."/>
            <person name="Warren W.C."/>
            <person name="Bartschat S."/>
            <person name="Kehr S."/>
            <person name="Marz M."/>
            <person name="Stadler P.F."/>
            <person name="Smith J."/>
            <person name="Kraus R.H."/>
            <person name="Zhao Y."/>
            <person name="Ren L."/>
            <person name="Fei J."/>
            <person name="Morisson M."/>
            <person name="Kaiser P."/>
            <person name="Griffin D.K."/>
            <person name="Rao M."/>
            <person name="Pitel F."/>
            <person name="Wang J."/>
            <person name="Li N."/>
        </authorList>
    </citation>
    <scope>NUCLEOTIDE SEQUENCE [LARGE SCALE GENOMIC DNA]</scope>
</reference>
<evidence type="ECO:0000256" key="1">
    <source>
        <dbReference type="SAM" id="Phobius"/>
    </source>
</evidence>
<keyword evidence="1" id="KW-1133">Transmembrane helix</keyword>
<keyword evidence="1" id="KW-0472">Membrane</keyword>
<dbReference type="Proteomes" id="UP000296049">
    <property type="component" value="Unassembled WGS sequence"/>
</dbReference>
<protein>
    <submittedName>
        <fullName evidence="2">Uncharacterized protein</fullName>
    </submittedName>
</protein>
<evidence type="ECO:0000313" key="3">
    <source>
        <dbReference type="Proteomes" id="UP000296049"/>
    </source>
</evidence>
<keyword evidence="1" id="KW-0812">Transmembrane</keyword>
<dbReference type="EMBL" id="KB743319">
    <property type="protein sequence ID" value="EOA99478.1"/>
    <property type="molecule type" value="Genomic_DNA"/>
</dbReference>
<proteinExistence type="predicted"/>
<organism evidence="2 3">
    <name type="scientific">Anas platyrhynchos</name>
    <name type="common">Mallard</name>
    <name type="synonym">Anas boschas</name>
    <dbReference type="NCBI Taxonomy" id="8839"/>
    <lineage>
        <taxon>Eukaryota</taxon>
        <taxon>Metazoa</taxon>
        <taxon>Chordata</taxon>
        <taxon>Craniata</taxon>
        <taxon>Vertebrata</taxon>
        <taxon>Euteleostomi</taxon>
        <taxon>Archelosauria</taxon>
        <taxon>Archosauria</taxon>
        <taxon>Dinosauria</taxon>
        <taxon>Saurischia</taxon>
        <taxon>Theropoda</taxon>
        <taxon>Coelurosauria</taxon>
        <taxon>Aves</taxon>
        <taxon>Neognathae</taxon>
        <taxon>Galloanserae</taxon>
        <taxon>Anseriformes</taxon>
        <taxon>Anatidae</taxon>
        <taxon>Anatinae</taxon>
        <taxon>Anas</taxon>
    </lineage>
</organism>
<keyword evidence="3" id="KW-1185">Reference proteome</keyword>